<evidence type="ECO:0000313" key="3">
    <source>
        <dbReference type="EMBL" id="GIH38002.1"/>
    </source>
</evidence>
<evidence type="ECO:0000259" key="2">
    <source>
        <dbReference type="PROSITE" id="PS50995"/>
    </source>
</evidence>
<keyword evidence="4" id="KW-1185">Reference proteome</keyword>
<dbReference type="Proteomes" id="UP000603904">
    <property type="component" value="Unassembled WGS sequence"/>
</dbReference>
<dbReference type="InterPro" id="IPR036390">
    <property type="entry name" value="WH_DNA-bd_sf"/>
</dbReference>
<name>A0ABQ4FT47_9ACTN</name>
<dbReference type="InterPro" id="IPR036388">
    <property type="entry name" value="WH-like_DNA-bd_sf"/>
</dbReference>
<dbReference type="PRINTS" id="PR00598">
    <property type="entry name" value="HTHMARR"/>
</dbReference>
<dbReference type="SMART" id="SM00347">
    <property type="entry name" value="HTH_MARR"/>
    <property type="match status" value="1"/>
</dbReference>
<reference evidence="3 4" key="1">
    <citation type="submission" date="2021-01" db="EMBL/GenBank/DDBJ databases">
        <title>Whole genome shotgun sequence of Microbispora corallina NBRC 16416.</title>
        <authorList>
            <person name="Komaki H."/>
            <person name="Tamura T."/>
        </authorList>
    </citation>
    <scope>NUCLEOTIDE SEQUENCE [LARGE SCALE GENOMIC DNA]</scope>
    <source>
        <strain evidence="3 4">NBRC 16416</strain>
    </source>
</reference>
<sequence>MKELACDLPPGLEVDFGWLLGQALHAYLTATRRAAEDLPSGHRGYQVLSAAVHESARNQIEMARQLGLDRTVMVYLVDDLVKAGLVERRPDPADRRNRLVVATDLGRKRLDEVSCAMDCAEAQLLEPLDEPERETFRQLLRRVVAGHLAHEGAPSTCSVVAESLKDALGADHGDQQRDERAKVDRRGP</sequence>
<dbReference type="Gene3D" id="1.10.10.10">
    <property type="entry name" value="Winged helix-like DNA-binding domain superfamily/Winged helix DNA-binding domain"/>
    <property type="match status" value="1"/>
</dbReference>
<evidence type="ECO:0000313" key="4">
    <source>
        <dbReference type="Proteomes" id="UP000603904"/>
    </source>
</evidence>
<organism evidence="3 4">
    <name type="scientific">Microbispora corallina</name>
    <dbReference type="NCBI Taxonomy" id="83302"/>
    <lineage>
        <taxon>Bacteria</taxon>
        <taxon>Bacillati</taxon>
        <taxon>Actinomycetota</taxon>
        <taxon>Actinomycetes</taxon>
        <taxon>Streptosporangiales</taxon>
        <taxon>Streptosporangiaceae</taxon>
        <taxon>Microbispora</taxon>
    </lineage>
</organism>
<proteinExistence type="predicted"/>
<dbReference type="PROSITE" id="PS50995">
    <property type="entry name" value="HTH_MARR_2"/>
    <property type="match status" value="1"/>
</dbReference>
<feature type="region of interest" description="Disordered" evidence="1">
    <location>
        <begin position="167"/>
        <end position="188"/>
    </location>
</feature>
<dbReference type="PANTHER" id="PTHR33164:SF95">
    <property type="entry name" value="TRANSCRIPTIONAL REGULATOR"/>
    <property type="match status" value="1"/>
</dbReference>
<feature type="domain" description="HTH marR-type" evidence="2">
    <location>
        <begin position="13"/>
        <end position="145"/>
    </location>
</feature>
<dbReference type="EMBL" id="BOOC01000003">
    <property type="protein sequence ID" value="GIH38002.1"/>
    <property type="molecule type" value="Genomic_DNA"/>
</dbReference>
<dbReference type="RefSeq" id="WP_275410464.1">
    <property type="nucleotide sequence ID" value="NZ_BAAAGP010000003.1"/>
</dbReference>
<dbReference type="PANTHER" id="PTHR33164">
    <property type="entry name" value="TRANSCRIPTIONAL REGULATOR, MARR FAMILY"/>
    <property type="match status" value="1"/>
</dbReference>
<dbReference type="SUPFAM" id="SSF46785">
    <property type="entry name" value="Winged helix' DNA-binding domain"/>
    <property type="match status" value="1"/>
</dbReference>
<accession>A0ABQ4FT47</accession>
<evidence type="ECO:0000256" key="1">
    <source>
        <dbReference type="SAM" id="MobiDB-lite"/>
    </source>
</evidence>
<dbReference type="InterPro" id="IPR000835">
    <property type="entry name" value="HTH_MarR-typ"/>
</dbReference>
<dbReference type="InterPro" id="IPR039422">
    <property type="entry name" value="MarR/SlyA-like"/>
</dbReference>
<dbReference type="Pfam" id="PF12802">
    <property type="entry name" value="MarR_2"/>
    <property type="match status" value="1"/>
</dbReference>
<comment type="caution">
    <text evidence="3">The sequence shown here is derived from an EMBL/GenBank/DDBJ whole genome shotgun (WGS) entry which is preliminary data.</text>
</comment>
<gene>
    <name evidence="3" type="ORF">Mco01_10020</name>
</gene>
<protein>
    <recommendedName>
        <fullName evidence="2">HTH marR-type domain-containing protein</fullName>
    </recommendedName>
</protein>